<dbReference type="InterPro" id="IPR051260">
    <property type="entry name" value="Diverse_substr_monoxygenases"/>
</dbReference>
<dbReference type="NCBIfam" id="TIGR03860">
    <property type="entry name" value="FMN_nitrolo"/>
    <property type="match status" value="1"/>
</dbReference>
<sequence length="436" mass="47522">MTRMHPDKMHLSLNLTEYGRHSGGWRHAVSDVSRIPNLEAYRHAVRTAERGLFDQAFIADTPVHTWGRSSATTTRIDPLEIAAALSTETEHIAIIATLSTSYNEPYDVARRAASVDAITGGRLGINYVASTGDAMARNFHRARQLPHDERYVRSNEFIEVVTKLWANAPTADRPGEPVTHHGRFFDVEATLDVRQPMHGRPLIVQAGSSAEGRDLAARWADAIYAGGSTLERAQEYYQDIKARAAAYGRDPDSIKVLLGIAPFLGDSAEEAAELQAVLDANHAEGADLVGHLSGLLEYDLRAHDPDGPLPFHLLPEVESASVSQATLFTRMAREENLTIAQTAYRSYVGGLANMQFVATGTPAHVADVMEEWFRAGTCDGYSLVAPILPQTIDAFVDGVVPILQERGLFRTAYEGSTITSHFGLSSLDPRVPAAVA</sequence>
<gene>
    <name evidence="7" type="ORF">GCM10023215_58480</name>
</gene>
<organism evidence="7 8">
    <name type="scientific">Pseudonocardia yuanmonensis</name>
    <dbReference type="NCBI Taxonomy" id="1095914"/>
    <lineage>
        <taxon>Bacteria</taxon>
        <taxon>Bacillati</taxon>
        <taxon>Actinomycetota</taxon>
        <taxon>Actinomycetes</taxon>
        <taxon>Pseudonocardiales</taxon>
        <taxon>Pseudonocardiaceae</taxon>
        <taxon>Pseudonocardia</taxon>
    </lineage>
</organism>
<dbReference type="Proteomes" id="UP001500325">
    <property type="component" value="Unassembled WGS sequence"/>
</dbReference>
<dbReference type="Pfam" id="PF00296">
    <property type="entry name" value="Bac_luciferase"/>
    <property type="match status" value="1"/>
</dbReference>
<keyword evidence="4" id="KW-0503">Monooxygenase</keyword>
<comment type="caution">
    <text evidence="7">The sequence shown here is derived from an EMBL/GenBank/DDBJ whole genome shotgun (WGS) entry which is preliminary data.</text>
</comment>
<dbReference type="RefSeq" id="WP_345384006.1">
    <property type="nucleotide sequence ID" value="NZ_BAABIC010000027.1"/>
</dbReference>
<dbReference type="PANTHER" id="PTHR30011">
    <property type="entry name" value="ALKANESULFONATE MONOOXYGENASE-RELATED"/>
    <property type="match status" value="1"/>
</dbReference>
<proteinExistence type="inferred from homology"/>
<comment type="similarity">
    <text evidence="5">Belongs to the NtaA/SnaA/DszA monooxygenase family.</text>
</comment>
<evidence type="ECO:0000313" key="8">
    <source>
        <dbReference type="Proteomes" id="UP001500325"/>
    </source>
</evidence>
<evidence type="ECO:0000256" key="3">
    <source>
        <dbReference type="ARBA" id="ARBA00023002"/>
    </source>
</evidence>
<feature type="domain" description="Luciferase-like" evidence="6">
    <location>
        <begin position="32"/>
        <end position="376"/>
    </location>
</feature>
<dbReference type="PANTHER" id="PTHR30011:SF16">
    <property type="entry name" value="C2H2 FINGER DOMAIN TRANSCRIPTION FACTOR (EUROFUNG)-RELATED"/>
    <property type="match status" value="1"/>
</dbReference>
<protein>
    <submittedName>
        <fullName evidence="7">LLM class flavin-dependent oxidoreductase</fullName>
    </submittedName>
</protein>
<dbReference type="Gene3D" id="3.20.20.30">
    <property type="entry name" value="Luciferase-like domain"/>
    <property type="match status" value="1"/>
</dbReference>
<evidence type="ECO:0000256" key="5">
    <source>
        <dbReference type="ARBA" id="ARBA00033748"/>
    </source>
</evidence>
<evidence type="ECO:0000313" key="7">
    <source>
        <dbReference type="EMBL" id="GAA4709221.1"/>
    </source>
</evidence>
<dbReference type="InterPro" id="IPR011251">
    <property type="entry name" value="Luciferase-like_dom"/>
</dbReference>
<keyword evidence="2" id="KW-0288">FMN</keyword>
<evidence type="ECO:0000256" key="4">
    <source>
        <dbReference type="ARBA" id="ARBA00023033"/>
    </source>
</evidence>
<dbReference type="EMBL" id="BAABIC010000027">
    <property type="protein sequence ID" value="GAA4709221.1"/>
    <property type="molecule type" value="Genomic_DNA"/>
</dbReference>
<keyword evidence="1" id="KW-0285">Flavoprotein</keyword>
<dbReference type="InterPro" id="IPR036661">
    <property type="entry name" value="Luciferase-like_sf"/>
</dbReference>
<accession>A0ABP8XJD3</accession>
<dbReference type="CDD" id="cd01095">
    <property type="entry name" value="Nitrilotriacetate_monoxgenase"/>
    <property type="match status" value="1"/>
</dbReference>
<evidence type="ECO:0000259" key="6">
    <source>
        <dbReference type="Pfam" id="PF00296"/>
    </source>
</evidence>
<dbReference type="InterPro" id="IPR016215">
    <property type="entry name" value="NTA_MOA"/>
</dbReference>
<dbReference type="SUPFAM" id="SSF51679">
    <property type="entry name" value="Bacterial luciferase-like"/>
    <property type="match status" value="1"/>
</dbReference>
<keyword evidence="3" id="KW-0560">Oxidoreductase</keyword>
<keyword evidence="8" id="KW-1185">Reference proteome</keyword>
<evidence type="ECO:0000256" key="1">
    <source>
        <dbReference type="ARBA" id="ARBA00022630"/>
    </source>
</evidence>
<name>A0ABP8XJD3_9PSEU</name>
<evidence type="ECO:0000256" key="2">
    <source>
        <dbReference type="ARBA" id="ARBA00022643"/>
    </source>
</evidence>
<dbReference type="PIRSF" id="PIRSF000337">
    <property type="entry name" value="NTA_MOA"/>
    <property type="match status" value="1"/>
</dbReference>
<reference evidence="8" key="1">
    <citation type="journal article" date="2019" name="Int. J. Syst. Evol. Microbiol.">
        <title>The Global Catalogue of Microorganisms (GCM) 10K type strain sequencing project: providing services to taxonomists for standard genome sequencing and annotation.</title>
        <authorList>
            <consortium name="The Broad Institute Genomics Platform"/>
            <consortium name="The Broad Institute Genome Sequencing Center for Infectious Disease"/>
            <person name="Wu L."/>
            <person name="Ma J."/>
        </authorList>
    </citation>
    <scope>NUCLEOTIDE SEQUENCE [LARGE SCALE GENOMIC DNA]</scope>
    <source>
        <strain evidence="8">JCM 18055</strain>
    </source>
</reference>